<keyword evidence="13" id="KW-1185">Reference proteome</keyword>
<dbReference type="Pfam" id="PF02836">
    <property type="entry name" value="Glyco_hydro_2_C"/>
    <property type="match status" value="1"/>
</dbReference>
<protein>
    <recommendedName>
        <fullName evidence="5 10">Beta-galactosidase</fullName>
        <ecNumber evidence="5 10">3.2.1.23</ecNumber>
    </recommendedName>
    <alternativeName>
        <fullName evidence="9 10">Lactase</fullName>
    </alternativeName>
</protein>
<dbReference type="Gene3D" id="2.60.40.10">
    <property type="entry name" value="Immunoglobulins"/>
    <property type="match status" value="2"/>
</dbReference>
<dbReference type="Pfam" id="PF16353">
    <property type="entry name" value="LacZ_4"/>
    <property type="match status" value="1"/>
</dbReference>
<proteinExistence type="inferred from homology"/>
<accession>A0A941IYK2</accession>
<dbReference type="InterPro" id="IPR006103">
    <property type="entry name" value="Glyco_hydro_2_cat"/>
</dbReference>
<dbReference type="InterPro" id="IPR023232">
    <property type="entry name" value="Glyco_hydro_2_AS"/>
</dbReference>
<dbReference type="GO" id="GO:0030246">
    <property type="term" value="F:carbohydrate binding"/>
    <property type="evidence" value="ECO:0007669"/>
    <property type="project" value="InterPro"/>
</dbReference>
<evidence type="ECO:0000256" key="6">
    <source>
        <dbReference type="ARBA" id="ARBA00022801"/>
    </source>
</evidence>
<evidence type="ECO:0000256" key="2">
    <source>
        <dbReference type="ARBA" id="ARBA00001913"/>
    </source>
</evidence>
<dbReference type="Pfam" id="PF00703">
    <property type="entry name" value="Glyco_hydro_2"/>
    <property type="match status" value="1"/>
</dbReference>
<evidence type="ECO:0000256" key="7">
    <source>
        <dbReference type="ARBA" id="ARBA00022837"/>
    </source>
</evidence>
<evidence type="ECO:0000256" key="5">
    <source>
        <dbReference type="ARBA" id="ARBA00012756"/>
    </source>
</evidence>
<dbReference type="PROSITE" id="PS00719">
    <property type="entry name" value="GLYCOSYL_HYDROL_F2_1"/>
    <property type="match status" value="1"/>
</dbReference>
<dbReference type="GO" id="GO:0009341">
    <property type="term" value="C:beta-galactosidase complex"/>
    <property type="evidence" value="ECO:0007669"/>
    <property type="project" value="InterPro"/>
</dbReference>
<dbReference type="AlphaFoldDB" id="A0A941IYK2"/>
<evidence type="ECO:0000256" key="3">
    <source>
        <dbReference type="ARBA" id="ARBA00007401"/>
    </source>
</evidence>
<dbReference type="SUPFAM" id="SSF51445">
    <property type="entry name" value="(Trans)glycosidases"/>
    <property type="match status" value="1"/>
</dbReference>
<dbReference type="SUPFAM" id="SSF49785">
    <property type="entry name" value="Galactose-binding domain-like"/>
    <property type="match status" value="1"/>
</dbReference>
<dbReference type="PANTHER" id="PTHR46323:SF2">
    <property type="entry name" value="BETA-GALACTOSIDASE"/>
    <property type="match status" value="1"/>
</dbReference>
<keyword evidence="6 10" id="KW-0378">Hydrolase</keyword>
<dbReference type="EMBL" id="JAGTAR010000013">
    <property type="protein sequence ID" value="MBR8535887.1"/>
    <property type="molecule type" value="Genomic_DNA"/>
</dbReference>
<organism evidence="12 13">
    <name type="scientific">Carboxylicivirga sediminis</name>
    <dbReference type="NCBI Taxonomy" id="2006564"/>
    <lineage>
        <taxon>Bacteria</taxon>
        <taxon>Pseudomonadati</taxon>
        <taxon>Bacteroidota</taxon>
        <taxon>Bacteroidia</taxon>
        <taxon>Marinilabiliales</taxon>
        <taxon>Marinilabiliaceae</taxon>
        <taxon>Carboxylicivirga</taxon>
    </lineage>
</organism>
<dbReference type="InterPro" id="IPR006104">
    <property type="entry name" value="Glyco_hydro_2_N"/>
</dbReference>
<dbReference type="Pfam" id="PF02837">
    <property type="entry name" value="Glyco_hydro_2_N"/>
    <property type="match status" value="1"/>
</dbReference>
<comment type="caution">
    <text evidence="12">The sequence shown here is derived from an EMBL/GenBank/DDBJ whole genome shotgun (WGS) entry which is preliminary data.</text>
</comment>
<dbReference type="Gene3D" id="3.20.20.80">
    <property type="entry name" value="Glycosidases"/>
    <property type="match status" value="1"/>
</dbReference>
<evidence type="ECO:0000259" key="11">
    <source>
        <dbReference type="SMART" id="SM01038"/>
    </source>
</evidence>
<evidence type="ECO:0000256" key="10">
    <source>
        <dbReference type="RuleBase" id="RU361154"/>
    </source>
</evidence>
<dbReference type="InterPro" id="IPR006102">
    <property type="entry name" value="Ig-like_GH2"/>
</dbReference>
<dbReference type="SMART" id="SM01038">
    <property type="entry name" value="Bgal_small_N"/>
    <property type="match status" value="1"/>
</dbReference>
<dbReference type="InterPro" id="IPR032312">
    <property type="entry name" value="LacZ_4"/>
</dbReference>
<keyword evidence="8 10" id="KW-0326">Glycosidase</keyword>
<evidence type="ECO:0000256" key="8">
    <source>
        <dbReference type="ARBA" id="ARBA00023295"/>
    </source>
</evidence>
<dbReference type="SUPFAM" id="SSF49303">
    <property type="entry name" value="beta-Galactosidase/glucuronidase domain"/>
    <property type="match status" value="2"/>
</dbReference>
<evidence type="ECO:0000256" key="9">
    <source>
        <dbReference type="ARBA" id="ARBA00032230"/>
    </source>
</evidence>
<feature type="domain" description="Beta galactosidase small chain/" evidence="11">
    <location>
        <begin position="775"/>
        <end position="1047"/>
    </location>
</feature>
<name>A0A941IYK2_9BACT</name>
<dbReference type="InterPro" id="IPR036156">
    <property type="entry name" value="Beta-gal/glucu_dom_sf"/>
</dbReference>
<dbReference type="InterPro" id="IPR006101">
    <property type="entry name" value="Glyco_hydro_2"/>
</dbReference>
<dbReference type="InterPro" id="IPR050347">
    <property type="entry name" value="Bact_Beta-galactosidase"/>
</dbReference>
<comment type="subunit">
    <text evidence="4">Monomer.</text>
</comment>
<dbReference type="GO" id="GO:0004565">
    <property type="term" value="F:beta-galactosidase activity"/>
    <property type="evidence" value="ECO:0007669"/>
    <property type="project" value="UniProtKB-EC"/>
</dbReference>
<keyword evidence="7" id="KW-0106">Calcium</keyword>
<comment type="cofactor">
    <cofactor evidence="2">
        <name>Ca(2+)</name>
        <dbReference type="ChEBI" id="CHEBI:29108"/>
    </cofactor>
</comment>
<dbReference type="InterPro" id="IPR008979">
    <property type="entry name" value="Galactose-bd-like_sf"/>
</dbReference>
<dbReference type="InterPro" id="IPR004199">
    <property type="entry name" value="B-gal_small/dom_5"/>
</dbReference>
<dbReference type="Pfam" id="PF02929">
    <property type="entry name" value="Bgal_small_N"/>
    <property type="match status" value="1"/>
</dbReference>
<comment type="catalytic activity">
    <reaction evidence="1 10">
        <text>Hydrolysis of terminal non-reducing beta-D-galactose residues in beta-D-galactosides.</text>
        <dbReference type="EC" id="3.2.1.23"/>
    </reaction>
</comment>
<dbReference type="Proteomes" id="UP000679220">
    <property type="component" value="Unassembled WGS sequence"/>
</dbReference>
<dbReference type="InterPro" id="IPR014718">
    <property type="entry name" value="GH-type_carb-bd"/>
</dbReference>
<dbReference type="InterPro" id="IPR023230">
    <property type="entry name" value="Glyco_hydro_2_CS"/>
</dbReference>
<dbReference type="RefSeq" id="WP_212190343.1">
    <property type="nucleotide sequence ID" value="NZ_JAGTAR010000013.1"/>
</dbReference>
<evidence type="ECO:0000256" key="1">
    <source>
        <dbReference type="ARBA" id="ARBA00001412"/>
    </source>
</evidence>
<dbReference type="GO" id="GO:0005990">
    <property type="term" value="P:lactose catabolic process"/>
    <property type="evidence" value="ECO:0007669"/>
    <property type="project" value="TreeGrafter"/>
</dbReference>
<dbReference type="PRINTS" id="PR00132">
    <property type="entry name" value="GLHYDRLASE2"/>
</dbReference>
<reference evidence="12" key="1">
    <citation type="journal article" date="2018" name="Int. J. Syst. Evol. Microbiol.">
        <title>Carboxylicivirga sediminis sp. nov., isolated from coastal sediment.</title>
        <authorList>
            <person name="Wang F.Q."/>
            <person name="Ren L.H."/>
            <person name="Zou R.J."/>
            <person name="Sun Y.Z."/>
            <person name="Liu X.J."/>
            <person name="Jiang F."/>
            <person name="Liu L.J."/>
        </authorList>
    </citation>
    <scope>NUCLEOTIDE SEQUENCE</scope>
    <source>
        <strain evidence="12">JR1</strain>
    </source>
</reference>
<dbReference type="Gene3D" id="2.60.120.260">
    <property type="entry name" value="Galactose-binding domain-like"/>
    <property type="match status" value="1"/>
</dbReference>
<dbReference type="InterPro" id="IPR011013">
    <property type="entry name" value="Gal_mutarotase_sf_dom"/>
</dbReference>
<sequence>MRVSVVILFFLVFGFCLIAQVPDWENPQVIGINKEASHATFSPYNNKESALLQAESVNELSLNGQWLFCWSPDPDSRPVNFYKNDVQTRDWQKIEVPGNWQTQGFGIPIYTNITYPFKRNLPYVTDEPNNSYSSYKLRNPVGSYKHFFDYQDNWADRILLLNFDGVKSAFYLWINGHKVGYSQGSMTPAVFDITKYVHKGQNSISVEVYRWSDGSYLEDQDMWRLSGIFRDVKIISRPNVYIRDIQVTTKLEDNYTKATLEIQSELLNKAEGNSGKGSLRASVYDANGKQVSEISVHPLKKIPVGEINRQLMSLKIEKPNLWSAESPYLYTLLIEQLNSKGQILEVLPIKVGVREVKIINGIFTVNGKAVKLKGVNRHEHHPRTGRYVDEQTMRKDIELIKQCNLNMVRTSHYPNSPLWYQLCDEYGIYLMNEANQESHGYNIGNKELGNNPNWKKAHVNRAAAMVHRDKNHPSVIIWSLGNEGGKGQNLRAMADTIQRVLPNAIVFCDSDLDVSDMLDVSYVHPDKVRNIAEKQKDRPIFMREYAHAMGNSLGNFAKYWQVIYDFEHMAGGAIWDWVDQGIARKKDGSRLQYISKASQLSLEADEYWAIGGDFGDHPNDKEFCINGLVGPDRIPNPHYFEAQKVHQYITFELDTAQKENLCINNHYHFTDLENFCFHQLLFRNGHLEAKSKIEHVKASPGASWKGSLVIPEFADDKAEYTMVIEAALKGNNAWASKGFVVAKEQFVLTPYPFDNGLNKVDDGKLILRKQAGRLIIEGANFKCEINRTNGSVQNLVSDNQRLLMRPLEPYFWKPPNDNQQRNNYDRRMSDWKDLMMDASIVDEQILMDKSNRLITVVYRLKPRKLDIQVELKYVLNTNGDLQVNMHYTPNDKQSSMPKIGFRLAIPREYEKLKWYGAGPHENYPDRKEGALIGIYQMNLEDYMVPYISPQDNSNRGDVRWISFNDKQQRQWLDISGMQPFNVRAWSCLEEDIESVEHHFEVMERDFININIDYKIHGVGGDDSWGARTHKEYWVDGNREYQFGFVIKSGKDN</sequence>
<dbReference type="SUPFAM" id="SSF74650">
    <property type="entry name" value="Galactose mutarotase-like"/>
    <property type="match status" value="1"/>
</dbReference>
<dbReference type="Gene3D" id="2.70.98.10">
    <property type="match status" value="1"/>
</dbReference>
<evidence type="ECO:0000313" key="13">
    <source>
        <dbReference type="Proteomes" id="UP000679220"/>
    </source>
</evidence>
<evidence type="ECO:0000313" key="12">
    <source>
        <dbReference type="EMBL" id="MBR8535887.1"/>
    </source>
</evidence>
<comment type="similarity">
    <text evidence="3 10">Belongs to the glycosyl hydrolase 2 family.</text>
</comment>
<gene>
    <name evidence="12" type="ORF">KDU71_09995</name>
</gene>
<evidence type="ECO:0000256" key="4">
    <source>
        <dbReference type="ARBA" id="ARBA00011245"/>
    </source>
</evidence>
<reference evidence="12" key="2">
    <citation type="submission" date="2021-04" db="EMBL/GenBank/DDBJ databases">
        <authorList>
            <person name="Zhang T."/>
            <person name="Zhang Y."/>
            <person name="Lu D."/>
            <person name="Zuo D."/>
            <person name="Du Z."/>
        </authorList>
    </citation>
    <scope>NUCLEOTIDE SEQUENCE</scope>
    <source>
        <strain evidence="12">JR1</strain>
    </source>
</reference>
<dbReference type="InterPro" id="IPR013783">
    <property type="entry name" value="Ig-like_fold"/>
</dbReference>
<dbReference type="InterPro" id="IPR017853">
    <property type="entry name" value="GH"/>
</dbReference>
<dbReference type="PROSITE" id="PS00608">
    <property type="entry name" value="GLYCOSYL_HYDROL_F2_2"/>
    <property type="match status" value="1"/>
</dbReference>
<dbReference type="PANTHER" id="PTHR46323">
    <property type="entry name" value="BETA-GALACTOSIDASE"/>
    <property type="match status" value="1"/>
</dbReference>
<dbReference type="EC" id="3.2.1.23" evidence="5 10"/>